<dbReference type="InterPro" id="IPR029196">
    <property type="entry name" value="HAPSTR1-like"/>
</dbReference>
<gene>
    <name evidence="2" type="ORF">VFPPC_12704</name>
</gene>
<name>A0A179G4K6_METCM</name>
<dbReference type="Proteomes" id="UP000078397">
    <property type="component" value="Unassembled WGS sequence"/>
</dbReference>
<feature type="compositionally biased region" description="Gly residues" evidence="1">
    <location>
        <begin position="202"/>
        <end position="212"/>
    </location>
</feature>
<feature type="compositionally biased region" description="Basic and acidic residues" evidence="1">
    <location>
        <begin position="82"/>
        <end position="91"/>
    </location>
</feature>
<reference evidence="2 3" key="1">
    <citation type="journal article" date="2016" name="PLoS Pathog.">
        <title>Biosynthesis of antibiotic leucinostatins in bio-control fungus Purpureocillium lilacinum and their inhibition on phytophthora revealed by genome mining.</title>
        <authorList>
            <person name="Wang G."/>
            <person name="Liu Z."/>
            <person name="Lin R."/>
            <person name="Li E."/>
            <person name="Mao Z."/>
            <person name="Ling J."/>
            <person name="Yang Y."/>
            <person name="Yin W.B."/>
            <person name="Xie B."/>
        </authorList>
    </citation>
    <scope>NUCLEOTIDE SEQUENCE [LARGE SCALE GENOMIC DNA]</scope>
    <source>
        <strain evidence="2">170</strain>
    </source>
</reference>
<evidence type="ECO:0000313" key="2">
    <source>
        <dbReference type="EMBL" id="OAQ72089.1"/>
    </source>
</evidence>
<evidence type="ECO:0000313" key="3">
    <source>
        <dbReference type="Proteomes" id="UP000078397"/>
    </source>
</evidence>
<dbReference type="KEGG" id="pchm:VFPPC_12704"/>
<sequence length="244" mass="26275">MDSNKAPGAKQSSQTETPEQLLDVFKAAALSVTKLYKTSALAESRARTDGYQECLEDLLTFLDKQNIGLSDGEGWSIRKWATERLDGKEPGSHSTESEDETERVERTSSPEVTRTSVEPQTAAPKRGESPASNVMSIPEPIPEEPMAIVVPSQDTFTFQSSHPYPNIATLDLSDSRARDGSSHPPGRSSKSRLGGHSSKSGPRGGGHLGKGAGTKRRWDFDDFFGGCLGGKDPFGNGGKRSRHA</sequence>
<dbReference type="GeneID" id="28854475"/>
<dbReference type="PANTHER" id="PTHR38645">
    <property type="entry name" value="CHROMOSOME 9, WHOLE GENOME SHOTGUN SEQUENCE"/>
    <property type="match status" value="1"/>
</dbReference>
<dbReference type="PANTHER" id="PTHR38645:SF1">
    <property type="entry name" value="YALI0F12243P"/>
    <property type="match status" value="1"/>
</dbReference>
<dbReference type="EMBL" id="LSBJ02000001">
    <property type="protein sequence ID" value="OAQ72089.1"/>
    <property type="molecule type" value="Genomic_DNA"/>
</dbReference>
<dbReference type="Pfam" id="PF15251">
    <property type="entry name" value="TAPR1-like"/>
    <property type="match status" value="1"/>
</dbReference>
<dbReference type="OrthoDB" id="21418at2759"/>
<keyword evidence="3" id="KW-1185">Reference proteome</keyword>
<feature type="region of interest" description="Disordered" evidence="1">
    <location>
        <begin position="82"/>
        <end position="140"/>
    </location>
</feature>
<dbReference type="AlphaFoldDB" id="A0A179G4K6"/>
<organism evidence="2 3">
    <name type="scientific">Pochonia chlamydosporia 170</name>
    <dbReference type="NCBI Taxonomy" id="1380566"/>
    <lineage>
        <taxon>Eukaryota</taxon>
        <taxon>Fungi</taxon>
        <taxon>Dikarya</taxon>
        <taxon>Ascomycota</taxon>
        <taxon>Pezizomycotina</taxon>
        <taxon>Sordariomycetes</taxon>
        <taxon>Hypocreomycetidae</taxon>
        <taxon>Hypocreales</taxon>
        <taxon>Clavicipitaceae</taxon>
        <taxon>Pochonia</taxon>
    </lineage>
</organism>
<evidence type="ECO:0000256" key="1">
    <source>
        <dbReference type="SAM" id="MobiDB-lite"/>
    </source>
</evidence>
<comment type="caution">
    <text evidence="2">The sequence shown here is derived from an EMBL/GenBank/DDBJ whole genome shotgun (WGS) entry which is preliminary data.</text>
</comment>
<protein>
    <submittedName>
        <fullName evidence="2">Uncharacterized protein</fullName>
    </submittedName>
</protein>
<feature type="region of interest" description="Disordered" evidence="1">
    <location>
        <begin position="152"/>
        <end position="215"/>
    </location>
</feature>
<proteinExistence type="predicted"/>
<feature type="compositionally biased region" description="Polar residues" evidence="1">
    <location>
        <begin position="152"/>
        <end position="163"/>
    </location>
</feature>
<accession>A0A179G4K6</accession>
<dbReference type="RefSeq" id="XP_018148172.1">
    <property type="nucleotide sequence ID" value="XM_018290481.1"/>
</dbReference>
<feature type="compositionally biased region" description="Polar residues" evidence="1">
    <location>
        <begin position="109"/>
        <end position="119"/>
    </location>
</feature>